<evidence type="ECO:0000256" key="4">
    <source>
        <dbReference type="ARBA" id="ARBA00023163"/>
    </source>
</evidence>
<dbReference type="Pfam" id="PF00126">
    <property type="entry name" value="HTH_1"/>
    <property type="match status" value="1"/>
</dbReference>
<dbReference type="Gene3D" id="1.10.10.10">
    <property type="entry name" value="Winged helix-like DNA-binding domain superfamily/Winged helix DNA-binding domain"/>
    <property type="match status" value="1"/>
</dbReference>
<proteinExistence type="inferred from homology"/>
<evidence type="ECO:0000259" key="5">
    <source>
        <dbReference type="PROSITE" id="PS50931"/>
    </source>
</evidence>
<feature type="domain" description="HTH lysR-type" evidence="5">
    <location>
        <begin position="10"/>
        <end position="62"/>
    </location>
</feature>
<dbReference type="GO" id="GO:0003700">
    <property type="term" value="F:DNA-binding transcription factor activity"/>
    <property type="evidence" value="ECO:0007669"/>
    <property type="project" value="InterPro"/>
</dbReference>
<evidence type="ECO:0000313" key="6">
    <source>
        <dbReference type="EMBL" id="CEN27888.1"/>
    </source>
</evidence>
<keyword evidence="4" id="KW-0804">Transcription</keyword>
<dbReference type="InterPro" id="IPR050950">
    <property type="entry name" value="HTH-type_LysR_regulators"/>
</dbReference>
<dbReference type="PANTHER" id="PTHR30419">
    <property type="entry name" value="HTH-TYPE TRANSCRIPTIONAL REGULATOR YBHD"/>
    <property type="match status" value="1"/>
</dbReference>
<dbReference type="STRING" id="1364.LP2241_20306"/>
<gene>
    <name evidence="6" type="primary">cynR</name>
    <name evidence="6" type="ORF">LACPI_0688</name>
</gene>
<dbReference type="InterPro" id="IPR005119">
    <property type="entry name" value="LysR_subst-bd"/>
</dbReference>
<dbReference type="KEGG" id="lpk:LACPI_0688"/>
<protein>
    <submittedName>
        <fullName evidence="6">HTH-type transcriptional regulator CynR</fullName>
    </submittedName>
</protein>
<name>A0A0D6DVU1_9LACT</name>
<dbReference type="InterPro" id="IPR036390">
    <property type="entry name" value="WH_DNA-bd_sf"/>
</dbReference>
<dbReference type="InterPro" id="IPR000847">
    <property type="entry name" value="LysR_HTH_N"/>
</dbReference>
<dbReference type="EMBL" id="LN774769">
    <property type="protein sequence ID" value="CEN27888.1"/>
    <property type="molecule type" value="Genomic_DNA"/>
</dbReference>
<evidence type="ECO:0000256" key="3">
    <source>
        <dbReference type="ARBA" id="ARBA00023125"/>
    </source>
</evidence>
<dbReference type="Pfam" id="PF03466">
    <property type="entry name" value="LysR_substrate"/>
    <property type="match status" value="1"/>
</dbReference>
<dbReference type="CDD" id="cd05466">
    <property type="entry name" value="PBP2_LTTR_substrate"/>
    <property type="match status" value="1"/>
</dbReference>
<keyword evidence="3" id="KW-0238">DNA-binding</keyword>
<dbReference type="PRINTS" id="PR00039">
    <property type="entry name" value="HTHLYSR"/>
</dbReference>
<dbReference type="GO" id="GO:0005829">
    <property type="term" value="C:cytosol"/>
    <property type="evidence" value="ECO:0007669"/>
    <property type="project" value="TreeGrafter"/>
</dbReference>
<dbReference type="RefSeq" id="WP_047915106.1">
    <property type="nucleotide sequence ID" value="NZ_LN774769.1"/>
</dbReference>
<dbReference type="SUPFAM" id="SSF46785">
    <property type="entry name" value="Winged helix' DNA-binding domain"/>
    <property type="match status" value="1"/>
</dbReference>
<dbReference type="AlphaFoldDB" id="A0A0D6DVU1"/>
<sequence>MAQLYSQQTLHYLDILLKHGNFTKAAKDLYVSQPHLTQTIKRIETELGAKIINRDVVPLQLTAAGKVYHQYLMTAENRKEKFRQQLFQYTNPDKKVIHIGILSSLGSFLLPLFLPEFMRTFPDVKIELHEALPEINEAKILNGQIDFFIGQNPETISPNLKKIHFGNHGYFALIPKCSTLYQPGHYRIPDQDIPLKTLLKEPLILTKRGSAIRRQVDYLLQKYKIQPNIVLETNNIYTAINLSRENAGVTLFAESIKVVDQHQAFNIYKLPLSLLSLDYFISYDTKKILDPIDQEFLTYFEKASAKLG</sequence>
<evidence type="ECO:0000313" key="7">
    <source>
        <dbReference type="Proteomes" id="UP000033166"/>
    </source>
</evidence>
<dbReference type="GO" id="GO:0003677">
    <property type="term" value="F:DNA binding"/>
    <property type="evidence" value="ECO:0007669"/>
    <property type="project" value="UniProtKB-KW"/>
</dbReference>
<dbReference type="HOGENOM" id="CLU_039613_6_2_9"/>
<evidence type="ECO:0000256" key="1">
    <source>
        <dbReference type="ARBA" id="ARBA00009437"/>
    </source>
</evidence>
<dbReference type="PROSITE" id="PS50931">
    <property type="entry name" value="HTH_LYSR"/>
    <property type="match status" value="1"/>
</dbReference>
<reference evidence="7" key="1">
    <citation type="submission" date="2015-01" db="EMBL/GenBank/DDBJ databases">
        <authorList>
            <person name="Andreevskaya M."/>
        </authorList>
    </citation>
    <scope>NUCLEOTIDE SEQUENCE [LARGE SCALE GENOMIC DNA]</scope>
    <source>
        <strain evidence="7">MKFS47</strain>
    </source>
</reference>
<accession>A0A0D6DVU1</accession>
<dbReference type="InterPro" id="IPR036388">
    <property type="entry name" value="WH-like_DNA-bd_sf"/>
</dbReference>
<keyword evidence="2" id="KW-0805">Transcription regulation</keyword>
<comment type="similarity">
    <text evidence="1">Belongs to the LysR transcriptional regulatory family.</text>
</comment>
<dbReference type="Proteomes" id="UP000033166">
    <property type="component" value="Chromosome I"/>
</dbReference>
<dbReference type="SUPFAM" id="SSF53850">
    <property type="entry name" value="Periplasmic binding protein-like II"/>
    <property type="match status" value="1"/>
</dbReference>
<dbReference type="Gene3D" id="3.40.190.290">
    <property type="match status" value="1"/>
</dbReference>
<dbReference type="PANTHER" id="PTHR30419:SF28">
    <property type="entry name" value="HTH-TYPE TRANSCRIPTIONAL REGULATOR BSDA"/>
    <property type="match status" value="1"/>
</dbReference>
<evidence type="ECO:0000256" key="2">
    <source>
        <dbReference type="ARBA" id="ARBA00023015"/>
    </source>
</evidence>
<organism evidence="6 7">
    <name type="scientific">Pseudolactococcus piscium MKFS47</name>
    <dbReference type="NCBI Taxonomy" id="297352"/>
    <lineage>
        <taxon>Bacteria</taxon>
        <taxon>Bacillati</taxon>
        <taxon>Bacillota</taxon>
        <taxon>Bacilli</taxon>
        <taxon>Lactobacillales</taxon>
        <taxon>Streptococcaceae</taxon>
        <taxon>Pseudolactococcus</taxon>
    </lineage>
</organism>